<name>A0A8S5L4Z5_9VIRU</name>
<dbReference type="GeneID" id="80397924"/>
<sequence>MILRRLTFTGTNVRWTNPTDFTDTVKESVVIQPKNISSIKLMNTNVQIKLNRRRLLNPLAEGAEPCCDYIPRYEDMSASFSFSASTAAGAEGEKLIADLFSVVSQTYPEFKNGFPSVDTVITIS</sequence>
<dbReference type="Proteomes" id="UP000677060">
    <property type="component" value="Segment"/>
</dbReference>
<accession>A0A8S5L4Z5</accession>
<proteinExistence type="predicted"/>
<gene>
    <name evidence="1" type="primary">SRR5466725_8_3</name>
</gene>
<evidence type="ECO:0000313" key="2">
    <source>
        <dbReference type="Proteomes" id="UP000677060"/>
    </source>
</evidence>
<dbReference type="GO" id="GO:0019028">
    <property type="term" value="C:viral capsid"/>
    <property type="evidence" value="ECO:0007669"/>
    <property type="project" value="UniProtKB-KW"/>
</dbReference>
<keyword evidence="1" id="KW-0946">Virion</keyword>
<dbReference type="EMBL" id="BK014092">
    <property type="protein sequence ID" value="DAD52399.1"/>
    <property type="molecule type" value="Genomic_RNA"/>
</dbReference>
<keyword evidence="2" id="KW-1185">Reference proteome</keyword>
<dbReference type="RefSeq" id="YP_010769026.1">
    <property type="nucleotide sequence ID" value="NC_073857.1"/>
</dbReference>
<reference evidence="1" key="1">
    <citation type="submission" date="2020-09" db="EMBL/GenBank/DDBJ databases">
        <title>Leviviricetes taxonomy.</title>
        <authorList>
            <person name="Stockdale S.R."/>
            <person name="Callanan J."/>
            <person name="Adriaenssens E.M."/>
            <person name="Kuhn J.H."/>
            <person name="Rumnieks J."/>
            <person name="Shkoporov A."/>
            <person name="Draper L.A."/>
            <person name="Ross P."/>
            <person name="Hill C."/>
        </authorList>
    </citation>
    <scope>NUCLEOTIDE SEQUENCE</scope>
</reference>
<evidence type="ECO:0000313" key="1">
    <source>
        <dbReference type="EMBL" id="DAD52399.1"/>
    </source>
</evidence>
<organism evidence="1 2">
    <name type="scientific">ssRNA phage SRR5466725_8</name>
    <dbReference type="NCBI Taxonomy" id="2786427"/>
    <lineage>
        <taxon>Viruses</taxon>
        <taxon>Riboviria</taxon>
        <taxon>Orthornavirae</taxon>
        <taxon>Lenarviricota</taxon>
        <taxon>Leviviricetes</taxon>
        <taxon>Norzivirales</taxon>
        <taxon>Duinviridae</taxon>
        <taxon>Tehuhdavirus</taxon>
        <taxon>Tehuhdavirus pelovivens</taxon>
    </lineage>
</organism>
<keyword evidence="1" id="KW-0167">Capsid protein</keyword>
<dbReference type="KEGG" id="vg:80397924"/>
<protein>
    <submittedName>
        <fullName evidence="1">Coat protein</fullName>
    </submittedName>
</protein>